<evidence type="ECO:0000313" key="3">
    <source>
        <dbReference type="EMBL" id="GID78382.1"/>
    </source>
</evidence>
<evidence type="ECO:0000256" key="1">
    <source>
        <dbReference type="SAM" id="MobiDB-lite"/>
    </source>
</evidence>
<proteinExistence type="predicted"/>
<dbReference type="InterPro" id="IPR025161">
    <property type="entry name" value="IS402-like_dom"/>
</dbReference>
<feature type="region of interest" description="Disordered" evidence="1">
    <location>
        <begin position="35"/>
        <end position="75"/>
    </location>
</feature>
<dbReference type="EMBL" id="BOMI01000145">
    <property type="protein sequence ID" value="GID78382.1"/>
    <property type="molecule type" value="Genomic_DNA"/>
</dbReference>
<evidence type="ECO:0000259" key="2">
    <source>
        <dbReference type="Pfam" id="PF13340"/>
    </source>
</evidence>
<accession>A0ABQ3YEG2</accession>
<comment type="caution">
    <text evidence="3">The sequence shown here is derived from an EMBL/GenBank/DDBJ whole genome shotgun (WGS) entry which is preliminary data.</text>
</comment>
<gene>
    <name evidence="3" type="ORF">Ade02nite_70230</name>
</gene>
<feature type="compositionally biased region" description="Low complexity" evidence="1">
    <location>
        <begin position="35"/>
        <end position="62"/>
    </location>
</feature>
<dbReference type="PANTHER" id="PTHR30007">
    <property type="entry name" value="PHP DOMAIN PROTEIN"/>
    <property type="match status" value="1"/>
</dbReference>
<dbReference type="Proteomes" id="UP000609879">
    <property type="component" value="Unassembled WGS sequence"/>
</dbReference>
<sequence length="170" mass="18156">MDPGLSECFRGAPHGVSTLIFGYAMAVGWAADPGASTGASDSSSAGPRSTGCCAASPAAGPPHDGNAAPRTGRTPTHDLREIFNAILHVNRTGIAWRYLPHDFPPHATVYSYLALWSKEGIFTELNWGHRTDRIDHGHAEREDIHQRARLRRASEVAVAGEGHGVAVIDI</sequence>
<reference evidence="3 4" key="1">
    <citation type="submission" date="2021-01" db="EMBL/GenBank/DDBJ databases">
        <title>Whole genome shotgun sequence of Actinoplanes deccanensis NBRC 13994.</title>
        <authorList>
            <person name="Komaki H."/>
            <person name="Tamura T."/>
        </authorList>
    </citation>
    <scope>NUCLEOTIDE SEQUENCE [LARGE SCALE GENOMIC DNA]</scope>
    <source>
        <strain evidence="3 4">NBRC 13994</strain>
    </source>
</reference>
<dbReference type="Pfam" id="PF13340">
    <property type="entry name" value="DUF4096"/>
    <property type="match status" value="1"/>
</dbReference>
<protein>
    <recommendedName>
        <fullName evidence="2">Insertion element IS402-like domain-containing protein</fullName>
    </recommendedName>
</protein>
<name>A0ABQ3YEG2_9ACTN</name>
<keyword evidence="4" id="KW-1185">Reference proteome</keyword>
<dbReference type="PANTHER" id="PTHR30007:SF0">
    <property type="entry name" value="TRANSPOSASE"/>
    <property type="match status" value="1"/>
</dbReference>
<organism evidence="3 4">
    <name type="scientific">Paractinoplanes deccanensis</name>
    <dbReference type="NCBI Taxonomy" id="113561"/>
    <lineage>
        <taxon>Bacteria</taxon>
        <taxon>Bacillati</taxon>
        <taxon>Actinomycetota</taxon>
        <taxon>Actinomycetes</taxon>
        <taxon>Micromonosporales</taxon>
        <taxon>Micromonosporaceae</taxon>
        <taxon>Paractinoplanes</taxon>
    </lineage>
</organism>
<evidence type="ECO:0000313" key="4">
    <source>
        <dbReference type="Proteomes" id="UP000609879"/>
    </source>
</evidence>
<feature type="domain" description="Insertion element IS402-like" evidence="2">
    <location>
        <begin position="69"/>
        <end position="125"/>
    </location>
</feature>